<dbReference type="EMBL" id="JBHLVF010000034">
    <property type="protein sequence ID" value="MFC0393556.1"/>
    <property type="molecule type" value="Genomic_DNA"/>
</dbReference>
<dbReference type="Proteomes" id="UP001589818">
    <property type="component" value="Unassembled WGS sequence"/>
</dbReference>
<name>A0ABV6JCC1_9BACL</name>
<evidence type="ECO:0008006" key="3">
    <source>
        <dbReference type="Google" id="ProtNLM"/>
    </source>
</evidence>
<organism evidence="1 2">
    <name type="scientific">Paenibacillus mendelii</name>
    <dbReference type="NCBI Taxonomy" id="206163"/>
    <lineage>
        <taxon>Bacteria</taxon>
        <taxon>Bacillati</taxon>
        <taxon>Bacillota</taxon>
        <taxon>Bacilli</taxon>
        <taxon>Bacillales</taxon>
        <taxon>Paenibacillaceae</taxon>
        <taxon>Paenibacillus</taxon>
    </lineage>
</organism>
<reference evidence="1 2" key="1">
    <citation type="submission" date="2024-09" db="EMBL/GenBank/DDBJ databases">
        <authorList>
            <person name="Sun Q."/>
            <person name="Mori K."/>
        </authorList>
    </citation>
    <scope>NUCLEOTIDE SEQUENCE [LARGE SCALE GENOMIC DNA]</scope>
    <source>
        <strain evidence="1 2">CCM 4839</strain>
    </source>
</reference>
<sequence>MRDTSLAYALTELLEDAADRLLAGDILGTADPRNIAAAIDEFCSRRLNSAVKQCLYAGFSVGASFGLELADSRQVFMKIHKLTGPETITANSHQSLTASSTVQKHLAESGFPCPEVLIMPEEFGAGIVTVDAYATPGEQQDAHDPLIRRAMAETLAELIERARPYRSLPGLNPGTFCASRTLYPIPHNALFDFDKAYKDSDWIDAIARSAKDEIEANRSNHNLVLGHVDWSAKHFRFENGKVVMIYDWDSLKLEDELHLLGLAAATFPTNWDIPVVITPSQEESAWFVREYEAARGIPFKAQELAAISAAATYVMSYTARCELAINPNNERYEGSFREALQTMKGNRFIAW</sequence>
<proteinExistence type="predicted"/>
<evidence type="ECO:0000313" key="1">
    <source>
        <dbReference type="EMBL" id="MFC0393556.1"/>
    </source>
</evidence>
<dbReference type="RefSeq" id="WP_204821686.1">
    <property type="nucleotide sequence ID" value="NZ_JANHOF010000008.1"/>
</dbReference>
<dbReference type="SUPFAM" id="SSF56112">
    <property type="entry name" value="Protein kinase-like (PK-like)"/>
    <property type="match status" value="1"/>
</dbReference>
<protein>
    <recommendedName>
        <fullName evidence="3">Aminoglycoside phosphotransferase domain-containing protein</fullName>
    </recommendedName>
</protein>
<gene>
    <name evidence="1" type="ORF">ACFFJ8_19560</name>
</gene>
<evidence type="ECO:0000313" key="2">
    <source>
        <dbReference type="Proteomes" id="UP001589818"/>
    </source>
</evidence>
<accession>A0ABV6JCC1</accession>
<keyword evidence="2" id="KW-1185">Reference proteome</keyword>
<dbReference type="InterPro" id="IPR011009">
    <property type="entry name" value="Kinase-like_dom_sf"/>
</dbReference>
<comment type="caution">
    <text evidence="1">The sequence shown here is derived from an EMBL/GenBank/DDBJ whole genome shotgun (WGS) entry which is preliminary data.</text>
</comment>